<name>A0ACB9CTM7_CICIN</name>
<organism evidence="1 2">
    <name type="scientific">Cichorium intybus</name>
    <name type="common">Chicory</name>
    <dbReference type="NCBI Taxonomy" id="13427"/>
    <lineage>
        <taxon>Eukaryota</taxon>
        <taxon>Viridiplantae</taxon>
        <taxon>Streptophyta</taxon>
        <taxon>Embryophyta</taxon>
        <taxon>Tracheophyta</taxon>
        <taxon>Spermatophyta</taxon>
        <taxon>Magnoliopsida</taxon>
        <taxon>eudicotyledons</taxon>
        <taxon>Gunneridae</taxon>
        <taxon>Pentapetalae</taxon>
        <taxon>asterids</taxon>
        <taxon>campanulids</taxon>
        <taxon>Asterales</taxon>
        <taxon>Asteraceae</taxon>
        <taxon>Cichorioideae</taxon>
        <taxon>Cichorieae</taxon>
        <taxon>Cichoriinae</taxon>
        <taxon>Cichorium</taxon>
    </lineage>
</organism>
<accession>A0ACB9CTM7</accession>
<evidence type="ECO:0000313" key="2">
    <source>
        <dbReference type="Proteomes" id="UP001055811"/>
    </source>
</evidence>
<proteinExistence type="predicted"/>
<protein>
    <submittedName>
        <fullName evidence="1">Uncharacterized protein</fullName>
    </submittedName>
</protein>
<keyword evidence="2" id="KW-1185">Reference proteome</keyword>
<gene>
    <name evidence="1" type="ORF">L2E82_27658</name>
</gene>
<dbReference type="EMBL" id="CM042013">
    <property type="protein sequence ID" value="KAI3737649.1"/>
    <property type="molecule type" value="Genomic_DNA"/>
</dbReference>
<sequence>MTNDLKTPPETPRQLPDQNTTTKVAAEVETGTMSGQVGQLVSSSSTRKFSPHYHVMYIALRLFCLSASLISVVVMTTAKQKSSISVFGFDLPLNSKWSFSGSFQYVVGISSVVGVHSLVQLVITTSKLLRKSSVFSSRNHAWIIFAADQVFAYAMVSAGSAATGVTNLNRTGIKHTPLPNFCKPLHIFCERVGVSIGFAFFNCFLLAISALVDVVWLSS</sequence>
<comment type="caution">
    <text evidence="1">The sequence shown here is derived from an EMBL/GenBank/DDBJ whole genome shotgun (WGS) entry which is preliminary data.</text>
</comment>
<dbReference type="Proteomes" id="UP001055811">
    <property type="component" value="Linkage Group LG05"/>
</dbReference>
<evidence type="ECO:0000313" key="1">
    <source>
        <dbReference type="EMBL" id="KAI3737649.1"/>
    </source>
</evidence>
<reference evidence="1 2" key="2">
    <citation type="journal article" date="2022" name="Mol. Ecol. Resour.">
        <title>The genomes of chicory, endive, great burdock and yacon provide insights into Asteraceae paleo-polyploidization history and plant inulin production.</title>
        <authorList>
            <person name="Fan W."/>
            <person name="Wang S."/>
            <person name="Wang H."/>
            <person name="Wang A."/>
            <person name="Jiang F."/>
            <person name="Liu H."/>
            <person name="Zhao H."/>
            <person name="Xu D."/>
            <person name="Zhang Y."/>
        </authorList>
    </citation>
    <scope>NUCLEOTIDE SEQUENCE [LARGE SCALE GENOMIC DNA]</scope>
    <source>
        <strain evidence="2">cv. Punajuju</strain>
        <tissue evidence="1">Leaves</tissue>
    </source>
</reference>
<reference evidence="2" key="1">
    <citation type="journal article" date="2022" name="Mol. Ecol. Resour.">
        <title>The genomes of chicory, endive, great burdock and yacon provide insights into Asteraceae palaeo-polyploidization history and plant inulin production.</title>
        <authorList>
            <person name="Fan W."/>
            <person name="Wang S."/>
            <person name="Wang H."/>
            <person name="Wang A."/>
            <person name="Jiang F."/>
            <person name="Liu H."/>
            <person name="Zhao H."/>
            <person name="Xu D."/>
            <person name="Zhang Y."/>
        </authorList>
    </citation>
    <scope>NUCLEOTIDE SEQUENCE [LARGE SCALE GENOMIC DNA]</scope>
    <source>
        <strain evidence="2">cv. Punajuju</strain>
    </source>
</reference>